<dbReference type="Proteomes" id="UP001432322">
    <property type="component" value="Unassembled WGS sequence"/>
</dbReference>
<feature type="transmembrane region" description="Helical" evidence="1">
    <location>
        <begin position="130"/>
        <end position="150"/>
    </location>
</feature>
<feature type="domain" description="Acyltransferase 3" evidence="2">
    <location>
        <begin position="5"/>
        <end position="340"/>
    </location>
</feature>
<dbReference type="PANTHER" id="PTHR23028:SF53">
    <property type="entry name" value="ACYL_TRANSF_3 DOMAIN-CONTAINING PROTEIN"/>
    <property type="match status" value="1"/>
</dbReference>
<keyword evidence="4" id="KW-1185">Reference proteome</keyword>
<organism evidence="3 4">
    <name type="scientific">Pristionchus fissidentatus</name>
    <dbReference type="NCBI Taxonomy" id="1538716"/>
    <lineage>
        <taxon>Eukaryota</taxon>
        <taxon>Metazoa</taxon>
        <taxon>Ecdysozoa</taxon>
        <taxon>Nematoda</taxon>
        <taxon>Chromadorea</taxon>
        <taxon>Rhabditida</taxon>
        <taxon>Rhabditina</taxon>
        <taxon>Diplogasteromorpha</taxon>
        <taxon>Diplogasteroidea</taxon>
        <taxon>Neodiplogasteridae</taxon>
        <taxon>Pristionchus</taxon>
    </lineage>
</organism>
<dbReference type="GO" id="GO:0016020">
    <property type="term" value="C:membrane"/>
    <property type="evidence" value="ECO:0007669"/>
    <property type="project" value="TreeGrafter"/>
</dbReference>
<proteinExistence type="predicted"/>
<evidence type="ECO:0000256" key="1">
    <source>
        <dbReference type="SAM" id="Phobius"/>
    </source>
</evidence>
<dbReference type="AlphaFoldDB" id="A0AAV5VWF7"/>
<keyword evidence="1" id="KW-1133">Transmembrane helix</keyword>
<comment type="caution">
    <text evidence="3">The sequence shown here is derived from an EMBL/GenBank/DDBJ whole genome shotgun (WGS) entry which is preliminary data.</text>
</comment>
<dbReference type="GO" id="GO:0016747">
    <property type="term" value="F:acyltransferase activity, transferring groups other than amino-acyl groups"/>
    <property type="evidence" value="ECO:0007669"/>
    <property type="project" value="InterPro"/>
</dbReference>
<evidence type="ECO:0000313" key="3">
    <source>
        <dbReference type="EMBL" id="GMT22724.1"/>
    </source>
</evidence>
<evidence type="ECO:0000313" key="4">
    <source>
        <dbReference type="Proteomes" id="UP001432322"/>
    </source>
</evidence>
<feature type="transmembrane region" description="Helical" evidence="1">
    <location>
        <begin position="71"/>
        <end position="91"/>
    </location>
</feature>
<protein>
    <recommendedName>
        <fullName evidence="2">Acyltransferase 3 domain-containing protein</fullName>
    </recommendedName>
</protein>
<dbReference type="GO" id="GO:0000271">
    <property type="term" value="P:polysaccharide biosynthetic process"/>
    <property type="evidence" value="ECO:0007669"/>
    <property type="project" value="TreeGrafter"/>
</dbReference>
<feature type="non-terminal residue" evidence="3">
    <location>
        <position position="1"/>
    </location>
</feature>
<dbReference type="InterPro" id="IPR002656">
    <property type="entry name" value="Acyl_transf_3_dom"/>
</dbReference>
<dbReference type="PANTHER" id="PTHR23028">
    <property type="entry name" value="ACETYLTRANSFERASE"/>
    <property type="match status" value="1"/>
</dbReference>
<feature type="transmembrane region" description="Helical" evidence="1">
    <location>
        <begin position="290"/>
        <end position="307"/>
    </location>
</feature>
<keyword evidence="1" id="KW-0812">Transmembrane</keyword>
<sequence>QKRNDIQGLRAIAIVGVLLFHLAPKKYANGFLGVDTFFVLSGYLISSILSKEAILDCSVITQFYTRRFKRIVPLYAIMLAVLTVLTPLIFIPSDLLYFMNDLKWALPFTGNMQNVLEKHDYWSDVFNSPLLLHGWSLGVEIQFYLVLPFIMTVARLGQTSQFRVLTFAIVYRRMQIAVSYIVHFFSSSSFSFGHLLARLWQFLTGSIIFELESVVGNRFRTVCMPYTVVQQRDPREIAITQCKENRGDHPINCFIIFQRKIYYPIVRIWSYSVTFCLLWILIASKTNTSIIPRLIVTAATGALILTGKFAQIRLLSNSVMSYLGDISYLVYLSHWPIIVL</sequence>
<gene>
    <name evidence="3" type="ORF">PFISCL1PPCAC_14021</name>
</gene>
<dbReference type="InterPro" id="IPR050879">
    <property type="entry name" value="Acyltransferase_3"/>
</dbReference>
<feature type="transmembrane region" description="Helical" evidence="1">
    <location>
        <begin position="7"/>
        <end position="24"/>
    </location>
</feature>
<reference evidence="3" key="1">
    <citation type="submission" date="2023-10" db="EMBL/GenBank/DDBJ databases">
        <title>Genome assembly of Pristionchus species.</title>
        <authorList>
            <person name="Yoshida K."/>
            <person name="Sommer R.J."/>
        </authorList>
    </citation>
    <scope>NUCLEOTIDE SEQUENCE</scope>
    <source>
        <strain evidence="3">RS5133</strain>
    </source>
</reference>
<evidence type="ECO:0000259" key="2">
    <source>
        <dbReference type="Pfam" id="PF01757"/>
    </source>
</evidence>
<dbReference type="Pfam" id="PF01757">
    <property type="entry name" value="Acyl_transf_3"/>
    <property type="match status" value="1"/>
</dbReference>
<keyword evidence="1" id="KW-0472">Membrane</keyword>
<name>A0AAV5VWF7_9BILA</name>
<feature type="transmembrane region" description="Helical" evidence="1">
    <location>
        <begin position="265"/>
        <end position="284"/>
    </location>
</feature>
<feature type="transmembrane region" description="Helical" evidence="1">
    <location>
        <begin position="30"/>
        <end position="50"/>
    </location>
</feature>
<dbReference type="EMBL" id="BTSY01000004">
    <property type="protein sequence ID" value="GMT22724.1"/>
    <property type="molecule type" value="Genomic_DNA"/>
</dbReference>
<accession>A0AAV5VWF7</accession>